<dbReference type="EMBL" id="JABFOF010000008">
    <property type="protein sequence ID" value="KAG2384970.1"/>
    <property type="molecule type" value="Genomic_DNA"/>
</dbReference>
<feature type="region of interest" description="Disordered" evidence="1">
    <location>
        <begin position="1"/>
        <end position="41"/>
    </location>
</feature>
<sequence>MEMLHRGIPRFKMHREKNRSKKPAKVLKTTPSTNTNASTQQPISSITKINTLSPLASSESHQHHPPHYAFFQANQLLCDTATEDEQAFDPQPHAAESIGLKLLGLFLQCAECIAMDKLDFANDLLPEINKCTFTYVHNTTLHRRPSSKRRPPTLQPPPSSNVDNHGTEYTGGLGNQIRAYGNRIQLGVVFLHGSGTEYESSWNRIRILFITKAVTVFLL</sequence>
<organism evidence="2 3">
    <name type="scientific">Phaseolus angularis</name>
    <name type="common">Azuki bean</name>
    <name type="synonym">Vigna angularis</name>
    <dbReference type="NCBI Taxonomy" id="3914"/>
    <lineage>
        <taxon>Eukaryota</taxon>
        <taxon>Viridiplantae</taxon>
        <taxon>Streptophyta</taxon>
        <taxon>Embryophyta</taxon>
        <taxon>Tracheophyta</taxon>
        <taxon>Spermatophyta</taxon>
        <taxon>Magnoliopsida</taxon>
        <taxon>eudicotyledons</taxon>
        <taxon>Gunneridae</taxon>
        <taxon>Pentapetalae</taxon>
        <taxon>rosids</taxon>
        <taxon>fabids</taxon>
        <taxon>Fabales</taxon>
        <taxon>Fabaceae</taxon>
        <taxon>Papilionoideae</taxon>
        <taxon>50 kb inversion clade</taxon>
        <taxon>NPAAA clade</taxon>
        <taxon>indigoferoid/millettioid clade</taxon>
        <taxon>Phaseoleae</taxon>
        <taxon>Vigna</taxon>
    </lineage>
</organism>
<feature type="region of interest" description="Disordered" evidence="1">
    <location>
        <begin position="142"/>
        <end position="168"/>
    </location>
</feature>
<feature type="compositionally biased region" description="Polar residues" evidence="1">
    <location>
        <begin position="29"/>
        <end position="41"/>
    </location>
</feature>
<proteinExistence type="predicted"/>
<accession>A0A8T0JZA9</accession>
<gene>
    <name evidence="2" type="ORF">HKW66_Vig0120620</name>
</gene>
<dbReference type="Proteomes" id="UP000743370">
    <property type="component" value="Unassembled WGS sequence"/>
</dbReference>
<evidence type="ECO:0000313" key="2">
    <source>
        <dbReference type="EMBL" id="KAG2384970.1"/>
    </source>
</evidence>
<feature type="compositionally biased region" description="Basic residues" evidence="1">
    <location>
        <begin position="142"/>
        <end position="151"/>
    </location>
</feature>
<protein>
    <submittedName>
        <fullName evidence="2">Uncharacterized protein</fullName>
    </submittedName>
</protein>
<dbReference type="AlphaFoldDB" id="A0A8T0JZA9"/>
<name>A0A8T0JZA9_PHAAN</name>
<evidence type="ECO:0000256" key="1">
    <source>
        <dbReference type="SAM" id="MobiDB-lite"/>
    </source>
</evidence>
<feature type="compositionally biased region" description="Basic residues" evidence="1">
    <location>
        <begin position="7"/>
        <end position="25"/>
    </location>
</feature>
<evidence type="ECO:0000313" key="3">
    <source>
        <dbReference type="Proteomes" id="UP000743370"/>
    </source>
</evidence>
<reference evidence="2 3" key="1">
    <citation type="submission" date="2020-05" db="EMBL/GenBank/DDBJ databases">
        <title>Vigna angularis (adzuki bean) Var. LongXiaoDou No. 4 denovo assembly.</title>
        <authorList>
            <person name="Xiang H."/>
        </authorList>
    </citation>
    <scope>NUCLEOTIDE SEQUENCE [LARGE SCALE GENOMIC DNA]</scope>
    <source>
        <tissue evidence="2">Leaf</tissue>
    </source>
</reference>
<comment type="caution">
    <text evidence="2">The sequence shown here is derived from an EMBL/GenBank/DDBJ whole genome shotgun (WGS) entry which is preliminary data.</text>
</comment>